<evidence type="ECO:0000259" key="16">
    <source>
        <dbReference type="SMART" id="SM00849"/>
    </source>
</evidence>
<accession>A0A8B6D2Y8</accession>
<dbReference type="GO" id="GO:0050313">
    <property type="term" value="F:sulfur dioxygenase activity"/>
    <property type="evidence" value="ECO:0007669"/>
    <property type="project" value="UniProtKB-EC"/>
</dbReference>
<reference evidence="17" key="1">
    <citation type="submission" date="2018-11" db="EMBL/GenBank/DDBJ databases">
        <authorList>
            <person name="Alioto T."/>
            <person name="Alioto T."/>
        </authorList>
    </citation>
    <scope>NUCLEOTIDE SEQUENCE</scope>
</reference>
<keyword evidence="7" id="KW-0007">Acetylation</keyword>
<comment type="subunit">
    <text evidence="12">Homodimer. Monomer. Interacts with TST. May interact with RELA.</text>
</comment>
<evidence type="ECO:0000313" key="18">
    <source>
        <dbReference type="Proteomes" id="UP000596742"/>
    </source>
</evidence>
<dbReference type="AlphaFoldDB" id="A0A8B6D2Y8"/>
<evidence type="ECO:0000256" key="9">
    <source>
        <dbReference type="ARBA" id="ARBA00023004"/>
    </source>
</evidence>
<evidence type="ECO:0000256" key="11">
    <source>
        <dbReference type="ARBA" id="ARBA00050990"/>
    </source>
</evidence>
<dbReference type="InterPro" id="IPR029069">
    <property type="entry name" value="HotDog_dom_sf"/>
</dbReference>
<evidence type="ECO:0000256" key="1">
    <source>
        <dbReference type="ARBA" id="ARBA00001954"/>
    </source>
</evidence>
<dbReference type="InterPro" id="IPR044528">
    <property type="entry name" value="POD-like_MBL-fold"/>
</dbReference>
<comment type="subcellular location">
    <subcellularLocation>
        <location evidence="2">Mitochondrion</location>
    </subcellularLocation>
</comment>
<keyword evidence="5" id="KW-0809">Transit peptide</keyword>
<dbReference type="InterPro" id="IPR036866">
    <property type="entry name" value="RibonucZ/Hydroxyglut_hydro"/>
</dbReference>
<keyword evidence="4" id="KW-0479">Metal-binding</keyword>
<gene>
    <name evidence="17" type="ORF">MGAL_10B028563</name>
</gene>
<keyword evidence="6 17" id="KW-0223">Dioxygenase</keyword>
<proteinExistence type="inferred from homology"/>
<comment type="similarity">
    <text evidence="3">Belongs to the metallo-beta-lactamase superfamily. Glyoxalase II family.</text>
</comment>
<evidence type="ECO:0000256" key="3">
    <source>
        <dbReference type="ARBA" id="ARBA00006759"/>
    </source>
</evidence>
<evidence type="ECO:0000256" key="15">
    <source>
        <dbReference type="ARBA" id="ARBA00077964"/>
    </source>
</evidence>
<evidence type="ECO:0000256" key="2">
    <source>
        <dbReference type="ARBA" id="ARBA00004173"/>
    </source>
</evidence>
<comment type="cofactor">
    <cofactor evidence="1">
        <name>Fe(2+)</name>
        <dbReference type="ChEBI" id="CHEBI:29033"/>
    </cofactor>
</comment>
<feature type="domain" description="Metallo-beta-lactamase" evidence="16">
    <location>
        <begin position="22"/>
        <end position="183"/>
    </location>
</feature>
<protein>
    <recommendedName>
        <fullName evidence="14">Persulfide dioxygenase ETHE1, mitochondrial</fullName>
        <ecNumber evidence="13">1.13.11.18</ecNumber>
    </recommendedName>
    <alternativeName>
        <fullName evidence="15">Sulfur dioxygenase ETHE1</fullName>
    </alternativeName>
</protein>
<evidence type="ECO:0000256" key="5">
    <source>
        <dbReference type="ARBA" id="ARBA00022946"/>
    </source>
</evidence>
<dbReference type="PANTHER" id="PTHR43084:SF1">
    <property type="entry name" value="PERSULFIDE DIOXYGENASE ETHE1, MITOCHONDRIAL"/>
    <property type="match status" value="1"/>
</dbReference>
<dbReference type="GO" id="GO:0006749">
    <property type="term" value="P:glutathione metabolic process"/>
    <property type="evidence" value="ECO:0007669"/>
    <property type="project" value="InterPro"/>
</dbReference>
<dbReference type="SUPFAM" id="SSF56281">
    <property type="entry name" value="Metallo-hydrolase/oxidoreductase"/>
    <property type="match status" value="1"/>
</dbReference>
<comment type="caution">
    <text evidence="17">The sequence shown here is derived from an EMBL/GenBank/DDBJ whole genome shotgun (WGS) entry which is preliminary data.</text>
</comment>
<dbReference type="Proteomes" id="UP000596742">
    <property type="component" value="Unassembled WGS sequence"/>
</dbReference>
<dbReference type="GO" id="GO:0046872">
    <property type="term" value="F:metal ion binding"/>
    <property type="evidence" value="ECO:0007669"/>
    <property type="project" value="UniProtKB-KW"/>
</dbReference>
<dbReference type="SUPFAM" id="SSF54637">
    <property type="entry name" value="Thioesterase/thiol ester dehydrase-isomerase"/>
    <property type="match status" value="2"/>
</dbReference>
<evidence type="ECO:0000256" key="7">
    <source>
        <dbReference type="ARBA" id="ARBA00022990"/>
    </source>
</evidence>
<dbReference type="PANTHER" id="PTHR43084">
    <property type="entry name" value="PERSULFIDE DIOXYGENASE ETHE1"/>
    <property type="match status" value="1"/>
</dbReference>
<evidence type="ECO:0000256" key="4">
    <source>
        <dbReference type="ARBA" id="ARBA00022723"/>
    </source>
</evidence>
<dbReference type="InterPro" id="IPR001279">
    <property type="entry name" value="Metallo-B-lactamas"/>
</dbReference>
<dbReference type="FunFam" id="3.60.15.10:FF:000013">
    <property type="entry name" value="Persulfide dioxygenase ETHE1, mitochondrial"/>
    <property type="match status" value="1"/>
</dbReference>
<dbReference type="OrthoDB" id="449487at2759"/>
<dbReference type="Gene3D" id="3.60.15.10">
    <property type="entry name" value="Ribonuclease Z/Hydroxyacylglutathione hydrolase-like"/>
    <property type="match status" value="1"/>
</dbReference>
<evidence type="ECO:0000256" key="10">
    <source>
        <dbReference type="ARBA" id="ARBA00023128"/>
    </source>
</evidence>
<evidence type="ECO:0000256" key="14">
    <source>
        <dbReference type="ARBA" id="ARBA00067300"/>
    </source>
</evidence>
<dbReference type="GO" id="GO:0005739">
    <property type="term" value="C:mitochondrion"/>
    <property type="evidence" value="ECO:0007669"/>
    <property type="project" value="UniProtKB-SubCell"/>
</dbReference>
<evidence type="ECO:0000313" key="17">
    <source>
        <dbReference type="EMBL" id="VDI14248.1"/>
    </source>
</evidence>
<dbReference type="EMBL" id="UYJE01002844">
    <property type="protein sequence ID" value="VDI14248.1"/>
    <property type="molecule type" value="Genomic_DNA"/>
</dbReference>
<dbReference type="InterPro" id="IPR051682">
    <property type="entry name" value="Mito_Persulfide_Diox"/>
</dbReference>
<evidence type="ECO:0000256" key="8">
    <source>
        <dbReference type="ARBA" id="ARBA00023002"/>
    </source>
</evidence>
<dbReference type="Gene3D" id="3.10.129.10">
    <property type="entry name" value="Hotdog Thioesterase"/>
    <property type="match status" value="1"/>
</dbReference>
<dbReference type="GO" id="GO:0070813">
    <property type="term" value="P:hydrogen sulfide metabolic process"/>
    <property type="evidence" value="ECO:0007669"/>
    <property type="project" value="TreeGrafter"/>
</dbReference>
<keyword evidence="10" id="KW-0496">Mitochondrion</keyword>
<evidence type="ECO:0000256" key="13">
    <source>
        <dbReference type="ARBA" id="ARBA00066686"/>
    </source>
</evidence>
<keyword evidence="8 17" id="KW-0560">Oxidoreductase</keyword>
<dbReference type="Pfam" id="PF00753">
    <property type="entry name" value="Lactamase_B"/>
    <property type="match status" value="1"/>
</dbReference>
<evidence type="ECO:0000256" key="6">
    <source>
        <dbReference type="ARBA" id="ARBA00022964"/>
    </source>
</evidence>
<name>A0A8B6D2Y8_MYTGA</name>
<dbReference type="SMART" id="SM00849">
    <property type="entry name" value="Lactamase_B"/>
    <property type="match status" value="1"/>
</dbReference>
<evidence type="ECO:0000256" key="12">
    <source>
        <dbReference type="ARBA" id="ARBA00065219"/>
    </source>
</evidence>
<keyword evidence="9" id="KW-0408">Iron</keyword>
<keyword evidence="18" id="KW-1185">Reference proteome</keyword>
<dbReference type="CDD" id="cd07724">
    <property type="entry name" value="POD-like_MBL-fold"/>
    <property type="match status" value="1"/>
</dbReference>
<sequence length="470" mass="53781">MSDFAGKDQNFVFRQLLDYKSFTYSYILGDPVTKEAIIIDPVIEMVERDARIIKDLGLELKYAVNTHVHADHVTGSGELKKKLPKCESMISNVSNAKADVKLSDGDKIDFGSFNLEVRSTPGHTNGCLTFVWHDKGMAFTGDAILVRGCGRTDFQEGNSETLYESVHKKIFSLPSNFRLFPAHDYTGQTVTTVAEEKTLNPRLTKSKTEFKNIMENLNLPYPKQIGKPKLWEMMSLCSSSRVYMHHVAIDDIGSTFRDFKDLTKDHMTFLVTSQLTFSKALYNMSVLNNPLLIKVQGGYIGNTSLNALTTVSLDENSTELMSNINQVVYIDPETRKPTPLPSWWKEKYAESAKEKSSLIIEKFKRPLKTGHQRFQVTWTYTDGYEHANWTSYARYAIDSAHLCSKEGILQQFEENIENGVSKIELHYYGESLQGEYLDIYTWEDSEDSKKLYFDISKDEKSIFQCIMYFF</sequence>
<organism evidence="17 18">
    <name type="scientific">Mytilus galloprovincialis</name>
    <name type="common">Mediterranean mussel</name>
    <dbReference type="NCBI Taxonomy" id="29158"/>
    <lineage>
        <taxon>Eukaryota</taxon>
        <taxon>Metazoa</taxon>
        <taxon>Spiralia</taxon>
        <taxon>Lophotrochozoa</taxon>
        <taxon>Mollusca</taxon>
        <taxon>Bivalvia</taxon>
        <taxon>Autobranchia</taxon>
        <taxon>Pteriomorphia</taxon>
        <taxon>Mytilida</taxon>
        <taxon>Mytiloidea</taxon>
        <taxon>Mytilidae</taxon>
        <taxon>Mytilinae</taxon>
        <taxon>Mytilus</taxon>
    </lineage>
</organism>
<comment type="catalytic activity">
    <reaction evidence="11">
        <text>S-sulfanylglutathione + O2 + H2O = sulfite + glutathione + 2 H(+)</text>
        <dbReference type="Rhea" id="RHEA:12981"/>
        <dbReference type="ChEBI" id="CHEBI:15377"/>
        <dbReference type="ChEBI" id="CHEBI:15378"/>
        <dbReference type="ChEBI" id="CHEBI:15379"/>
        <dbReference type="ChEBI" id="CHEBI:17359"/>
        <dbReference type="ChEBI" id="CHEBI:57925"/>
        <dbReference type="ChEBI" id="CHEBI:58905"/>
        <dbReference type="EC" id="1.13.11.18"/>
    </reaction>
</comment>
<dbReference type="EC" id="1.13.11.18" evidence="13"/>